<dbReference type="RefSeq" id="WP_238207657.1">
    <property type="nucleotide sequence ID" value="NZ_BPQE01000036.1"/>
</dbReference>
<protein>
    <submittedName>
        <fullName evidence="1">Uncharacterized protein</fullName>
    </submittedName>
</protein>
<evidence type="ECO:0000313" key="1">
    <source>
        <dbReference type="EMBL" id="MDQ0447053.1"/>
    </source>
</evidence>
<reference evidence="1 2" key="1">
    <citation type="submission" date="2023-07" db="EMBL/GenBank/DDBJ databases">
        <title>Genomic Encyclopedia of Type Strains, Phase IV (KMG-IV): sequencing the most valuable type-strain genomes for metagenomic binning, comparative biology and taxonomic classification.</title>
        <authorList>
            <person name="Goeker M."/>
        </authorList>
    </citation>
    <scope>NUCLEOTIDE SEQUENCE [LARGE SCALE GENOMIC DNA]</scope>
    <source>
        <strain evidence="1 2">DSM 19013</strain>
    </source>
</reference>
<dbReference type="EMBL" id="JAUSVP010000003">
    <property type="protein sequence ID" value="MDQ0447053.1"/>
    <property type="molecule type" value="Genomic_DNA"/>
</dbReference>
<keyword evidence="2" id="KW-1185">Reference proteome</keyword>
<organism evidence="1 2">
    <name type="scientific">Methylobacterium aerolatum</name>
    <dbReference type="NCBI Taxonomy" id="418708"/>
    <lineage>
        <taxon>Bacteria</taxon>
        <taxon>Pseudomonadati</taxon>
        <taxon>Pseudomonadota</taxon>
        <taxon>Alphaproteobacteria</taxon>
        <taxon>Hyphomicrobiales</taxon>
        <taxon>Methylobacteriaceae</taxon>
        <taxon>Methylobacterium</taxon>
    </lineage>
</organism>
<evidence type="ECO:0000313" key="2">
    <source>
        <dbReference type="Proteomes" id="UP001231124"/>
    </source>
</evidence>
<proteinExistence type="predicted"/>
<accession>A0ABU0HXH5</accession>
<dbReference type="Proteomes" id="UP001231124">
    <property type="component" value="Unassembled WGS sequence"/>
</dbReference>
<gene>
    <name evidence="1" type="ORF">QO012_001544</name>
</gene>
<name>A0ABU0HXH5_9HYPH</name>
<sequence length="61" mass="6627">MRLDLPDMLLVAGKLSERLAQDIDLCHPFDQDDEGGTVVTGRVPDLVREHSPNPPGSCSGR</sequence>
<comment type="caution">
    <text evidence="1">The sequence shown here is derived from an EMBL/GenBank/DDBJ whole genome shotgun (WGS) entry which is preliminary data.</text>
</comment>